<evidence type="ECO:0000313" key="2">
    <source>
        <dbReference type="EMBL" id="KAK7922621.1"/>
    </source>
</evidence>
<feature type="compositionally biased region" description="Low complexity" evidence="1">
    <location>
        <begin position="50"/>
        <end position="76"/>
    </location>
</feature>
<evidence type="ECO:0000313" key="3">
    <source>
        <dbReference type="Proteomes" id="UP001460270"/>
    </source>
</evidence>
<feature type="region of interest" description="Disordered" evidence="1">
    <location>
        <begin position="90"/>
        <end position="163"/>
    </location>
</feature>
<dbReference type="Proteomes" id="UP001460270">
    <property type="component" value="Unassembled WGS sequence"/>
</dbReference>
<dbReference type="EMBL" id="JBBPFD010000006">
    <property type="protein sequence ID" value="KAK7922621.1"/>
    <property type="molecule type" value="Genomic_DNA"/>
</dbReference>
<proteinExistence type="predicted"/>
<feature type="compositionally biased region" description="Low complexity" evidence="1">
    <location>
        <begin position="8"/>
        <end position="17"/>
    </location>
</feature>
<feature type="compositionally biased region" description="Low complexity" evidence="1">
    <location>
        <begin position="136"/>
        <end position="150"/>
    </location>
</feature>
<sequence length="285" mass="31104">MQSLTIKSSSSGSTGAGDMQSSGRCHTNGPVHAFSSPSESPDSTVDRQKSSLSNNSLKSSKNSSLRTTSSTATAQTVPIDSFHGMTFTEQIQQHSLPRSRSRQSIVSPSSTTKSIGQQPSSPASDFDWTQLKPGLNKASKGNKISSSNGKTSVGDKKKNKNNGSNQVLEYEMTHPIQPNQDQYFIQQQSLAEKKRNGIMTNPNYHLQGNQVFLGRVSVPRNTQNRGHQDVLDNYPSERQSSAALQSQSSVSKLLPLRSWLFAQPDLTLLGDGGWEARENFHICFS</sequence>
<gene>
    <name evidence="2" type="ORF">WMY93_009523</name>
</gene>
<feature type="region of interest" description="Disordered" evidence="1">
    <location>
        <begin position="1"/>
        <end position="77"/>
    </location>
</feature>
<protein>
    <submittedName>
        <fullName evidence="2">Uncharacterized protein</fullName>
    </submittedName>
</protein>
<dbReference type="AlphaFoldDB" id="A0AAW0PC07"/>
<feature type="compositionally biased region" description="Polar residues" evidence="1">
    <location>
        <begin position="111"/>
        <end position="123"/>
    </location>
</feature>
<evidence type="ECO:0000256" key="1">
    <source>
        <dbReference type="SAM" id="MobiDB-lite"/>
    </source>
</evidence>
<accession>A0AAW0PC07</accession>
<reference evidence="3" key="1">
    <citation type="submission" date="2024-04" db="EMBL/GenBank/DDBJ databases">
        <title>Salinicola lusitanus LLJ914,a marine bacterium isolated from the Okinawa Trough.</title>
        <authorList>
            <person name="Li J."/>
        </authorList>
    </citation>
    <scope>NUCLEOTIDE SEQUENCE [LARGE SCALE GENOMIC DNA]</scope>
</reference>
<name>A0AAW0PC07_9GOBI</name>
<organism evidence="2 3">
    <name type="scientific">Mugilogobius chulae</name>
    <name type="common">yellowstripe goby</name>
    <dbReference type="NCBI Taxonomy" id="88201"/>
    <lineage>
        <taxon>Eukaryota</taxon>
        <taxon>Metazoa</taxon>
        <taxon>Chordata</taxon>
        <taxon>Craniata</taxon>
        <taxon>Vertebrata</taxon>
        <taxon>Euteleostomi</taxon>
        <taxon>Actinopterygii</taxon>
        <taxon>Neopterygii</taxon>
        <taxon>Teleostei</taxon>
        <taxon>Neoteleostei</taxon>
        <taxon>Acanthomorphata</taxon>
        <taxon>Gobiaria</taxon>
        <taxon>Gobiiformes</taxon>
        <taxon>Gobioidei</taxon>
        <taxon>Gobiidae</taxon>
        <taxon>Gobionellinae</taxon>
        <taxon>Mugilogobius</taxon>
    </lineage>
</organism>
<keyword evidence="3" id="KW-1185">Reference proteome</keyword>
<comment type="caution">
    <text evidence="2">The sequence shown here is derived from an EMBL/GenBank/DDBJ whole genome shotgun (WGS) entry which is preliminary data.</text>
</comment>